<dbReference type="Proteomes" id="UP001054252">
    <property type="component" value="Unassembled WGS sequence"/>
</dbReference>
<sequence>MQSNINIHKFNNLRIDWNLEDKKLQRFLLASVRLSSLWVSAIGHLECTKWKSLQTSLAY</sequence>
<keyword evidence="2" id="KW-1185">Reference proteome</keyword>
<protein>
    <submittedName>
        <fullName evidence="1">Uncharacterized protein</fullName>
    </submittedName>
</protein>
<comment type="caution">
    <text evidence="1">The sequence shown here is derived from an EMBL/GenBank/DDBJ whole genome shotgun (WGS) entry which is preliminary data.</text>
</comment>
<accession>A0AAV5KC63</accession>
<proteinExistence type="predicted"/>
<dbReference type="AlphaFoldDB" id="A0AAV5KC63"/>
<evidence type="ECO:0000313" key="1">
    <source>
        <dbReference type="EMBL" id="GKV22192.1"/>
    </source>
</evidence>
<evidence type="ECO:0000313" key="2">
    <source>
        <dbReference type="Proteomes" id="UP001054252"/>
    </source>
</evidence>
<name>A0AAV5KC63_9ROSI</name>
<gene>
    <name evidence="1" type="ORF">SLEP1_g32077</name>
</gene>
<reference evidence="1 2" key="1">
    <citation type="journal article" date="2021" name="Commun. Biol.">
        <title>The genome of Shorea leprosula (Dipterocarpaceae) highlights the ecological relevance of drought in aseasonal tropical rainforests.</title>
        <authorList>
            <person name="Ng K.K.S."/>
            <person name="Kobayashi M.J."/>
            <person name="Fawcett J.A."/>
            <person name="Hatakeyama M."/>
            <person name="Paape T."/>
            <person name="Ng C.H."/>
            <person name="Ang C.C."/>
            <person name="Tnah L.H."/>
            <person name="Lee C.T."/>
            <person name="Nishiyama T."/>
            <person name="Sese J."/>
            <person name="O'Brien M.J."/>
            <person name="Copetti D."/>
            <person name="Mohd Noor M.I."/>
            <person name="Ong R.C."/>
            <person name="Putra M."/>
            <person name="Sireger I.Z."/>
            <person name="Indrioko S."/>
            <person name="Kosugi Y."/>
            <person name="Izuno A."/>
            <person name="Isagi Y."/>
            <person name="Lee S.L."/>
            <person name="Shimizu K.K."/>
        </authorList>
    </citation>
    <scope>NUCLEOTIDE SEQUENCE [LARGE SCALE GENOMIC DNA]</scope>
    <source>
        <strain evidence="1">214</strain>
    </source>
</reference>
<dbReference type="EMBL" id="BPVZ01000059">
    <property type="protein sequence ID" value="GKV22192.1"/>
    <property type="molecule type" value="Genomic_DNA"/>
</dbReference>
<organism evidence="1 2">
    <name type="scientific">Rubroshorea leprosula</name>
    <dbReference type="NCBI Taxonomy" id="152421"/>
    <lineage>
        <taxon>Eukaryota</taxon>
        <taxon>Viridiplantae</taxon>
        <taxon>Streptophyta</taxon>
        <taxon>Embryophyta</taxon>
        <taxon>Tracheophyta</taxon>
        <taxon>Spermatophyta</taxon>
        <taxon>Magnoliopsida</taxon>
        <taxon>eudicotyledons</taxon>
        <taxon>Gunneridae</taxon>
        <taxon>Pentapetalae</taxon>
        <taxon>rosids</taxon>
        <taxon>malvids</taxon>
        <taxon>Malvales</taxon>
        <taxon>Dipterocarpaceae</taxon>
        <taxon>Rubroshorea</taxon>
    </lineage>
</organism>